<protein>
    <recommendedName>
        <fullName evidence="8">Dihydrofolate synthase/folylpolyglutamate synthase</fullName>
        <ecNumber evidence="6">6.3.2.12</ecNumber>
        <ecNumber evidence="7">6.3.2.17</ecNumber>
    </recommendedName>
    <alternativeName>
        <fullName evidence="17">Folylpoly-gamma-glutamate synthetase-dihydrofolate synthetase</fullName>
    </alternativeName>
    <alternativeName>
        <fullName evidence="15">Folylpolyglutamate synthetase</fullName>
    </alternativeName>
    <alternativeName>
        <fullName evidence="16">Tetrahydrofolylpolyglutamate synthase</fullName>
    </alternativeName>
</protein>
<dbReference type="EC" id="6.3.2.12" evidence="6"/>
<evidence type="ECO:0000256" key="16">
    <source>
        <dbReference type="ARBA" id="ARBA00030592"/>
    </source>
</evidence>
<dbReference type="PANTHER" id="PTHR11136">
    <property type="entry name" value="FOLYLPOLYGLUTAMATE SYNTHASE-RELATED"/>
    <property type="match status" value="1"/>
</dbReference>
<evidence type="ECO:0000259" key="23">
    <source>
        <dbReference type="Pfam" id="PF02875"/>
    </source>
</evidence>
<dbReference type="Pfam" id="PF02875">
    <property type="entry name" value="Mur_ligase_C"/>
    <property type="match status" value="1"/>
</dbReference>
<evidence type="ECO:0000313" key="25">
    <source>
        <dbReference type="EMBL" id="RZU43610.1"/>
    </source>
</evidence>
<dbReference type="GO" id="GO:0046872">
    <property type="term" value="F:metal ion binding"/>
    <property type="evidence" value="ECO:0007669"/>
    <property type="project" value="UniProtKB-KW"/>
</dbReference>
<dbReference type="NCBIfam" id="TIGR01499">
    <property type="entry name" value="folC"/>
    <property type="match status" value="1"/>
</dbReference>
<dbReference type="GO" id="GO:0004326">
    <property type="term" value="F:tetrahydrofolylpolyglutamate synthase activity"/>
    <property type="evidence" value="ECO:0007669"/>
    <property type="project" value="UniProtKB-EC"/>
</dbReference>
<keyword evidence="12 22" id="KW-0067">ATP-binding</keyword>
<proteinExistence type="inferred from homology"/>
<dbReference type="InterPro" id="IPR004101">
    <property type="entry name" value="Mur_ligase_C"/>
</dbReference>
<keyword evidence="10" id="KW-0479">Metal-binding</keyword>
<keyword evidence="26" id="KW-1185">Reference proteome</keyword>
<dbReference type="InterPro" id="IPR018109">
    <property type="entry name" value="Folylpolyglutamate_synth_CS"/>
</dbReference>
<comment type="catalytic activity">
    <reaction evidence="19">
        <text>10-formyltetrahydrofolyl-(gamma-L-Glu)(n) + L-glutamate + ATP = 10-formyltetrahydrofolyl-(gamma-L-Glu)(n+1) + ADP + phosphate + H(+)</text>
        <dbReference type="Rhea" id="RHEA:51904"/>
        <dbReference type="Rhea" id="RHEA-COMP:13088"/>
        <dbReference type="Rhea" id="RHEA-COMP:14300"/>
        <dbReference type="ChEBI" id="CHEBI:15378"/>
        <dbReference type="ChEBI" id="CHEBI:29985"/>
        <dbReference type="ChEBI" id="CHEBI:30616"/>
        <dbReference type="ChEBI" id="CHEBI:43474"/>
        <dbReference type="ChEBI" id="CHEBI:134413"/>
        <dbReference type="ChEBI" id="CHEBI:456216"/>
        <dbReference type="EC" id="6.3.2.17"/>
    </reaction>
</comment>
<evidence type="ECO:0000256" key="20">
    <source>
        <dbReference type="ARBA" id="ARBA00049035"/>
    </source>
</evidence>
<comment type="caution">
    <text evidence="25">The sequence shown here is derived from an EMBL/GenBank/DDBJ whole genome shotgun (WGS) entry which is preliminary data.</text>
</comment>
<dbReference type="PIRSF" id="PIRSF001563">
    <property type="entry name" value="Folylpolyglu_synth"/>
    <property type="match status" value="1"/>
</dbReference>
<dbReference type="GO" id="GO:0008841">
    <property type="term" value="F:dihydrofolate synthase activity"/>
    <property type="evidence" value="ECO:0007669"/>
    <property type="project" value="UniProtKB-EC"/>
</dbReference>
<dbReference type="PANTHER" id="PTHR11136:SF0">
    <property type="entry name" value="DIHYDROFOLATE SYNTHETASE-RELATED"/>
    <property type="match status" value="1"/>
</dbReference>
<evidence type="ECO:0000256" key="6">
    <source>
        <dbReference type="ARBA" id="ARBA00013023"/>
    </source>
</evidence>
<evidence type="ECO:0000256" key="22">
    <source>
        <dbReference type="PIRNR" id="PIRNR001563"/>
    </source>
</evidence>
<organism evidence="25 26">
    <name type="scientific">Edaphobacter modestus</name>
    <dbReference type="NCBI Taxonomy" id="388466"/>
    <lineage>
        <taxon>Bacteria</taxon>
        <taxon>Pseudomonadati</taxon>
        <taxon>Acidobacteriota</taxon>
        <taxon>Terriglobia</taxon>
        <taxon>Terriglobales</taxon>
        <taxon>Acidobacteriaceae</taxon>
        <taxon>Edaphobacter</taxon>
    </lineage>
</organism>
<dbReference type="Proteomes" id="UP000292958">
    <property type="component" value="Unassembled WGS sequence"/>
</dbReference>
<dbReference type="Pfam" id="PF08245">
    <property type="entry name" value="Mur_ligase_M"/>
    <property type="match status" value="1"/>
</dbReference>
<evidence type="ECO:0000256" key="3">
    <source>
        <dbReference type="ARBA" id="ARBA00004799"/>
    </source>
</evidence>
<keyword evidence="11 22" id="KW-0547">Nucleotide-binding</keyword>
<comment type="cofactor">
    <cofactor evidence="1">
        <name>Mg(2+)</name>
        <dbReference type="ChEBI" id="CHEBI:18420"/>
    </cofactor>
</comment>
<evidence type="ECO:0000256" key="15">
    <source>
        <dbReference type="ARBA" id="ARBA00030048"/>
    </source>
</evidence>
<dbReference type="InterPro" id="IPR001645">
    <property type="entry name" value="Folylpolyglutamate_synth"/>
</dbReference>
<evidence type="ECO:0000256" key="7">
    <source>
        <dbReference type="ARBA" id="ARBA00013025"/>
    </source>
</evidence>
<evidence type="ECO:0000256" key="19">
    <source>
        <dbReference type="ARBA" id="ARBA00047808"/>
    </source>
</evidence>
<evidence type="ECO:0000256" key="11">
    <source>
        <dbReference type="ARBA" id="ARBA00022741"/>
    </source>
</evidence>
<evidence type="ECO:0000256" key="14">
    <source>
        <dbReference type="ARBA" id="ARBA00022909"/>
    </source>
</evidence>
<comment type="similarity">
    <text evidence="5 22">Belongs to the folylpolyglutamate synthase family.</text>
</comment>
<keyword evidence="14" id="KW-0289">Folate biosynthesis</keyword>
<feature type="domain" description="Mur ligase central" evidence="24">
    <location>
        <begin position="144"/>
        <end position="289"/>
    </location>
</feature>
<dbReference type="EMBL" id="SHKW01000001">
    <property type="protein sequence ID" value="RZU43610.1"/>
    <property type="molecule type" value="Genomic_DNA"/>
</dbReference>
<evidence type="ECO:0000256" key="9">
    <source>
        <dbReference type="ARBA" id="ARBA00022598"/>
    </source>
</evidence>
<evidence type="ECO:0000313" key="26">
    <source>
        <dbReference type="Proteomes" id="UP000292958"/>
    </source>
</evidence>
<dbReference type="PROSITE" id="PS01011">
    <property type="entry name" value="FOLYLPOLYGLU_SYNT_1"/>
    <property type="match status" value="1"/>
</dbReference>
<evidence type="ECO:0000256" key="17">
    <source>
        <dbReference type="ARBA" id="ARBA00032510"/>
    </source>
</evidence>
<dbReference type="SUPFAM" id="SSF53244">
    <property type="entry name" value="MurD-like peptide ligases, peptide-binding domain"/>
    <property type="match status" value="1"/>
</dbReference>
<evidence type="ECO:0000256" key="12">
    <source>
        <dbReference type="ARBA" id="ARBA00022840"/>
    </source>
</evidence>
<dbReference type="FunFam" id="3.40.1190.10:FF:000011">
    <property type="entry name" value="Folylpolyglutamate synthase/dihydrofolate synthase"/>
    <property type="match status" value="1"/>
</dbReference>
<comment type="pathway">
    <text evidence="3">Cofactor biosynthesis; tetrahydrofolate biosynthesis; 7,8-dihydrofolate from 2-amino-4-hydroxy-6-hydroxymethyl-7,8-dihydropteridine diphosphate and 4-aminobenzoate: step 2/2.</text>
</comment>
<reference evidence="25 26" key="1">
    <citation type="submission" date="2019-02" db="EMBL/GenBank/DDBJ databases">
        <title>Genomic Encyclopedia of Archaeal and Bacterial Type Strains, Phase II (KMG-II): from individual species to whole genera.</title>
        <authorList>
            <person name="Goeker M."/>
        </authorList>
    </citation>
    <scope>NUCLEOTIDE SEQUENCE [LARGE SCALE GENOMIC DNA]</scope>
    <source>
        <strain evidence="25 26">DSM 18101</strain>
    </source>
</reference>
<dbReference type="GO" id="GO:0005737">
    <property type="term" value="C:cytoplasm"/>
    <property type="evidence" value="ECO:0007669"/>
    <property type="project" value="TreeGrafter"/>
</dbReference>
<evidence type="ECO:0000256" key="10">
    <source>
        <dbReference type="ARBA" id="ARBA00022723"/>
    </source>
</evidence>
<dbReference type="Gene3D" id="3.40.1190.10">
    <property type="entry name" value="Mur-like, catalytic domain"/>
    <property type="match status" value="1"/>
</dbReference>
<dbReference type="InterPro" id="IPR013221">
    <property type="entry name" value="Mur_ligase_cen"/>
</dbReference>
<evidence type="ECO:0000259" key="24">
    <source>
        <dbReference type="Pfam" id="PF08245"/>
    </source>
</evidence>
<feature type="domain" description="Mur ligase C-terminal" evidence="23">
    <location>
        <begin position="318"/>
        <end position="443"/>
    </location>
</feature>
<dbReference type="GO" id="GO:0005524">
    <property type="term" value="F:ATP binding"/>
    <property type="evidence" value="ECO:0007669"/>
    <property type="project" value="UniProtKB-KW"/>
</dbReference>
<gene>
    <name evidence="25" type="ORF">BDD14_5288</name>
</gene>
<dbReference type="AlphaFoldDB" id="A0A4Q7Z0D4"/>
<evidence type="ECO:0000256" key="8">
    <source>
        <dbReference type="ARBA" id="ARBA00019357"/>
    </source>
</evidence>
<evidence type="ECO:0000256" key="13">
    <source>
        <dbReference type="ARBA" id="ARBA00022842"/>
    </source>
</evidence>
<dbReference type="InterPro" id="IPR036565">
    <property type="entry name" value="Mur-like_cat_sf"/>
</dbReference>
<evidence type="ECO:0000256" key="2">
    <source>
        <dbReference type="ARBA" id="ARBA00002714"/>
    </source>
</evidence>
<dbReference type="Gene3D" id="3.90.190.20">
    <property type="entry name" value="Mur ligase, C-terminal domain"/>
    <property type="match status" value="1"/>
</dbReference>
<comment type="catalytic activity">
    <reaction evidence="21">
        <text>7,8-dihydropteroate + L-glutamate + ATP = 7,8-dihydrofolate + ADP + phosphate + H(+)</text>
        <dbReference type="Rhea" id="RHEA:23584"/>
        <dbReference type="ChEBI" id="CHEBI:15378"/>
        <dbReference type="ChEBI" id="CHEBI:17839"/>
        <dbReference type="ChEBI" id="CHEBI:29985"/>
        <dbReference type="ChEBI" id="CHEBI:30616"/>
        <dbReference type="ChEBI" id="CHEBI:43474"/>
        <dbReference type="ChEBI" id="CHEBI:57451"/>
        <dbReference type="ChEBI" id="CHEBI:456216"/>
        <dbReference type="EC" id="6.3.2.12"/>
    </reaction>
</comment>
<comment type="catalytic activity">
    <reaction evidence="20">
        <text>(6R)-5,10-methylenetetrahydrofolyl-(gamma-L-Glu)(n) + L-glutamate + ATP = (6R)-5,10-methylenetetrahydrofolyl-(gamma-L-Glu)(n+1) + ADP + phosphate + H(+)</text>
        <dbReference type="Rhea" id="RHEA:51912"/>
        <dbReference type="Rhea" id="RHEA-COMP:13257"/>
        <dbReference type="Rhea" id="RHEA-COMP:13258"/>
        <dbReference type="ChEBI" id="CHEBI:15378"/>
        <dbReference type="ChEBI" id="CHEBI:29985"/>
        <dbReference type="ChEBI" id="CHEBI:30616"/>
        <dbReference type="ChEBI" id="CHEBI:43474"/>
        <dbReference type="ChEBI" id="CHEBI:136572"/>
        <dbReference type="ChEBI" id="CHEBI:456216"/>
        <dbReference type="EC" id="6.3.2.17"/>
    </reaction>
</comment>
<keyword evidence="13" id="KW-0460">Magnesium</keyword>
<dbReference type="SUPFAM" id="SSF53623">
    <property type="entry name" value="MurD-like peptide ligases, catalytic domain"/>
    <property type="match status" value="1"/>
</dbReference>
<comment type="pathway">
    <text evidence="4">Cofactor biosynthesis; tetrahydrofolylpolyglutamate biosynthesis.</text>
</comment>
<dbReference type="OrthoDB" id="9809356at2"/>
<evidence type="ECO:0000256" key="21">
    <source>
        <dbReference type="ARBA" id="ARBA00049161"/>
    </source>
</evidence>
<evidence type="ECO:0000256" key="5">
    <source>
        <dbReference type="ARBA" id="ARBA00008276"/>
    </source>
</evidence>
<evidence type="ECO:0000256" key="4">
    <source>
        <dbReference type="ARBA" id="ARBA00005150"/>
    </source>
</evidence>
<comment type="function">
    <text evidence="2">Functions in two distinct reactions of the de novo folate biosynthetic pathway. Catalyzes the addition of a glutamate residue to dihydropteroate (7,8-dihydropteroate or H2Pte) to form dihydrofolate (7,8-dihydrofolate monoglutamate or H2Pte-Glu). Also catalyzes successive additions of L-glutamate to tetrahydrofolate or 10-formyltetrahydrofolate or 5,10-methylenetetrahydrofolate, leading to folylpolyglutamate derivatives.</text>
</comment>
<dbReference type="EC" id="6.3.2.17" evidence="7"/>
<sequence length="459" mass="50173">MRYQEAVDHLYARGYELAPRPGETSPREFDLNHMRILAGALGDPQLKFSSILIAGTNGKGSTAATLASILDASGYKTGLYTSPHLSRINERVQTSAQDVPGNRLRSIGDDAFARLYVQVDDAATELVRKGALPHSPSLFEVVTALAFLHFAEQQVEVAVIEVGLGGRLDATNTVQPLVSVITDIALDHMEWLGSTITEIAREKAGILRPKGILVTLPQHPDANNSIDNVAVSLDVRRINADEYIPARTERFQAMRNQYTITFADRCLHVNSPLLGEHQRRNLALALAAANELQKNQRFTKITQSSIEQGIRQTHWPARLESILGDNNSRILLDVAHNPAGIWTLRSYLSSLFSSDNVAPRHLIFGALRDKSIQEMAQVLFPLFTRPTDRIHLVAVNNPRAASLDDLKAAADAIDTPTSTHVSLADALKDAQASGNSIIVIAGSLYLVAEARTLLLGDRI</sequence>
<dbReference type="InterPro" id="IPR036615">
    <property type="entry name" value="Mur_ligase_C_dom_sf"/>
</dbReference>
<keyword evidence="9 22" id="KW-0436">Ligase</keyword>
<name>A0A4Q7Z0D4_9BACT</name>
<evidence type="ECO:0000256" key="18">
    <source>
        <dbReference type="ARBA" id="ARBA00047493"/>
    </source>
</evidence>
<dbReference type="RefSeq" id="WP_130422298.1">
    <property type="nucleotide sequence ID" value="NZ_SHKW01000001.1"/>
</dbReference>
<accession>A0A4Q7Z0D4</accession>
<evidence type="ECO:0000256" key="1">
    <source>
        <dbReference type="ARBA" id="ARBA00001946"/>
    </source>
</evidence>
<dbReference type="GO" id="GO:0046656">
    <property type="term" value="P:folic acid biosynthetic process"/>
    <property type="evidence" value="ECO:0007669"/>
    <property type="project" value="UniProtKB-KW"/>
</dbReference>
<comment type="catalytic activity">
    <reaction evidence="18">
        <text>(6S)-5,6,7,8-tetrahydrofolyl-(gamma-L-Glu)(n) + L-glutamate + ATP = (6S)-5,6,7,8-tetrahydrofolyl-(gamma-L-Glu)(n+1) + ADP + phosphate + H(+)</text>
        <dbReference type="Rhea" id="RHEA:10580"/>
        <dbReference type="Rhea" id="RHEA-COMP:14738"/>
        <dbReference type="Rhea" id="RHEA-COMP:14740"/>
        <dbReference type="ChEBI" id="CHEBI:15378"/>
        <dbReference type="ChEBI" id="CHEBI:29985"/>
        <dbReference type="ChEBI" id="CHEBI:30616"/>
        <dbReference type="ChEBI" id="CHEBI:43474"/>
        <dbReference type="ChEBI" id="CHEBI:141005"/>
        <dbReference type="ChEBI" id="CHEBI:456216"/>
        <dbReference type="EC" id="6.3.2.17"/>
    </reaction>
</comment>